<evidence type="ECO:0000256" key="1">
    <source>
        <dbReference type="ARBA" id="ARBA00022603"/>
    </source>
</evidence>
<reference evidence="4" key="1">
    <citation type="submission" date="2025-08" db="UniProtKB">
        <authorList>
            <consortium name="RefSeq"/>
        </authorList>
    </citation>
    <scope>IDENTIFICATION</scope>
    <source>
        <tissue evidence="4">Gonad</tissue>
    </source>
</reference>
<dbReference type="CDD" id="cd02440">
    <property type="entry name" value="AdoMet_MTases"/>
    <property type="match status" value="1"/>
</dbReference>
<dbReference type="Proteomes" id="UP000515135">
    <property type="component" value="Unplaced"/>
</dbReference>
<proteinExistence type="predicted"/>
<name>A0A6P4ZST2_BRABE</name>
<evidence type="ECO:0000256" key="2">
    <source>
        <dbReference type="ARBA" id="ARBA00022679"/>
    </source>
</evidence>
<dbReference type="KEGG" id="bbel:109476229"/>
<dbReference type="RefSeq" id="XP_019632671.1">
    <property type="nucleotide sequence ID" value="XM_019777112.1"/>
</dbReference>
<evidence type="ECO:0000313" key="4">
    <source>
        <dbReference type="RefSeq" id="XP_019632671.1"/>
    </source>
</evidence>
<accession>A0A6P4ZST2</accession>
<dbReference type="GO" id="GO:0032259">
    <property type="term" value="P:methylation"/>
    <property type="evidence" value="ECO:0007669"/>
    <property type="project" value="UniProtKB-KW"/>
</dbReference>
<dbReference type="SUPFAM" id="SSF53335">
    <property type="entry name" value="S-adenosyl-L-methionine-dependent methyltransferases"/>
    <property type="match status" value="1"/>
</dbReference>
<keyword evidence="3" id="KW-1185">Reference proteome</keyword>
<dbReference type="Gene3D" id="3.40.50.150">
    <property type="entry name" value="Vaccinia Virus protein VP39"/>
    <property type="match status" value="1"/>
</dbReference>
<dbReference type="Pfam" id="PF13489">
    <property type="entry name" value="Methyltransf_23"/>
    <property type="match status" value="1"/>
</dbReference>
<evidence type="ECO:0000313" key="3">
    <source>
        <dbReference type="Proteomes" id="UP000515135"/>
    </source>
</evidence>
<keyword evidence="2" id="KW-0808">Transferase</keyword>
<dbReference type="GeneID" id="109476229"/>
<keyword evidence="1" id="KW-0489">Methyltransferase</keyword>
<sequence>MLKVGRLINDAPLRWSAAYKEFYRAVVELRLYDEFWQKNVPIPTPRREGTGVRVLSIGSGSGEVDSAILRKIMQNQSSVNLYSRVVEPSAERLRDFKDLVQQDTSLSTVKFDWRQQTVEEYFSESDGAKFDLAHAIQVLYHVQDHHATLRNMWEQLADGGYLFALLLSGMLTKTNHQHTRIFADKIGQGELQHEMWKWFPHENDRDRLQTSHITSGDVTRSLESMGISYVIAEVDVDINIAECYKEDSETGRLLLDFLTQTSNVHAHPKMRSAVLEYCLRNSSMVDDKVLFKARNAAITARKNTKK</sequence>
<dbReference type="InterPro" id="IPR029063">
    <property type="entry name" value="SAM-dependent_MTases_sf"/>
</dbReference>
<dbReference type="FunFam" id="3.40.50.150:FF:000118">
    <property type="entry name" value="Histamine N-methyltransferase"/>
    <property type="match status" value="1"/>
</dbReference>
<dbReference type="OrthoDB" id="5984880at2759"/>
<dbReference type="AlphaFoldDB" id="A0A6P4ZST2"/>
<protein>
    <submittedName>
        <fullName evidence="4">Histamine N-methyltransferase-like</fullName>
    </submittedName>
</protein>
<gene>
    <name evidence="4" type="primary">LOC109476229</name>
</gene>
<dbReference type="GO" id="GO:0008168">
    <property type="term" value="F:methyltransferase activity"/>
    <property type="evidence" value="ECO:0007669"/>
    <property type="project" value="UniProtKB-KW"/>
</dbReference>
<organism evidence="3 4">
    <name type="scientific">Branchiostoma belcheri</name>
    <name type="common">Amphioxus</name>
    <dbReference type="NCBI Taxonomy" id="7741"/>
    <lineage>
        <taxon>Eukaryota</taxon>
        <taxon>Metazoa</taxon>
        <taxon>Chordata</taxon>
        <taxon>Cephalochordata</taxon>
        <taxon>Leptocardii</taxon>
        <taxon>Amphioxiformes</taxon>
        <taxon>Branchiostomatidae</taxon>
        <taxon>Branchiostoma</taxon>
    </lineage>
</organism>